<dbReference type="Proteomes" id="UP000823486">
    <property type="component" value="Unassembled WGS sequence"/>
</dbReference>
<sequence>MNLFRHIAVAYDGTNEGKEAVKIAAGLKKANPETSLTVLHVYDGSARSSSEGAFAMGRENVYVDPTQMQPVVTPPISFENSGFQPYNPEISDPITETETTVKETLGPALADARLEVLDGNPSESICRYAEENNVDLLVVGSSGKSPLKKFFAGSVSEGIVKDAPCSVLIAKGM</sequence>
<dbReference type="PANTHER" id="PTHR46268">
    <property type="entry name" value="STRESS RESPONSE PROTEIN NHAX"/>
    <property type="match status" value="1"/>
</dbReference>
<protein>
    <submittedName>
        <fullName evidence="3">Nucleotide-binding universal stress UspA family protein</fullName>
    </submittedName>
</protein>
<comment type="similarity">
    <text evidence="1">Belongs to the universal stress protein A family.</text>
</comment>
<dbReference type="EMBL" id="JAFBFI010000018">
    <property type="protein sequence ID" value="MBM7694142.1"/>
    <property type="molecule type" value="Genomic_DNA"/>
</dbReference>
<comment type="caution">
    <text evidence="3">The sequence shown here is derived from an EMBL/GenBank/DDBJ whole genome shotgun (WGS) entry which is preliminary data.</text>
</comment>
<proteinExistence type="inferred from homology"/>
<feature type="domain" description="UspA" evidence="2">
    <location>
        <begin position="4"/>
        <end position="171"/>
    </location>
</feature>
<dbReference type="CDD" id="cd00293">
    <property type="entry name" value="USP-like"/>
    <property type="match status" value="1"/>
</dbReference>
<reference evidence="3 4" key="1">
    <citation type="submission" date="2021-01" db="EMBL/GenBank/DDBJ databases">
        <title>Genomic Encyclopedia of Type Strains, Phase IV (KMG-IV): sequencing the most valuable type-strain genomes for metagenomic binning, comparative biology and taxonomic classification.</title>
        <authorList>
            <person name="Goeker M."/>
        </authorList>
    </citation>
    <scope>NUCLEOTIDE SEQUENCE [LARGE SCALE GENOMIC DNA]</scope>
    <source>
        <strain evidence="3 4">DSM 105482</strain>
    </source>
</reference>
<evidence type="ECO:0000259" key="2">
    <source>
        <dbReference type="Pfam" id="PF00582"/>
    </source>
</evidence>
<dbReference type="InterPro" id="IPR014729">
    <property type="entry name" value="Rossmann-like_a/b/a_fold"/>
</dbReference>
<organism evidence="3 4">
    <name type="scientific">Peribacillus deserti</name>
    <dbReference type="NCBI Taxonomy" id="673318"/>
    <lineage>
        <taxon>Bacteria</taxon>
        <taxon>Bacillati</taxon>
        <taxon>Bacillota</taxon>
        <taxon>Bacilli</taxon>
        <taxon>Bacillales</taxon>
        <taxon>Bacillaceae</taxon>
        <taxon>Peribacillus</taxon>
    </lineage>
</organism>
<name>A0ABS2QLT9_9BACI</name>
<dbReference type="PANTHER" id="PTHR46268:SF6">
    <property type="entry name" value="UNIVERSAL STRESS PROTEIN UP12"/>
    <property type="match status" value="1"/>
</dbReference>
<dbReference type="Gene3D" id="3.40.50.620">
    <property type="entry name" value="HUPs"/>
    <property type="match status" value="1"/>
</dbReference>
<evidence type="ECO:0000313" key="4">
    <source>
        <dbReference type="Proteomes" id="UP000823486"/>
    </source>
</evidence>
<dbReference type="RefSeq" id="WP_204545854.1">
    <property type="nucleotide sequence ID" value="NZ_JAFBFI010000018.1"/>
</dbReference>
<dbReference type="InterPro" id="IPR006016">
    <property type="entry name" value="UspA"/>
</dbReference>
<dbReference type="SUPFAM" id="SSF52402">
    <property type="entry name" value="Adenine nucleotide alpha hydrolases-like"/>
    <property type="match status" value="1"/>
</dbReference>
<dbReference type="InterPro" id="IPR006015">
    <property type="entry name" value="Universal_stress_UspA"/>
</dbReference>
<keyword evidence="4" id="KW-1185">Reference proteome</keyword>
<dbReference type="Pfam" id="PF00582">
    <property type="entry name" value="Usp"/>
    <property type="match status" value="1"/>
</dbReference>
<gene>
    <name evidence="3" type="ORF">JOC77_003586</name>
</gene>
<dbReference type="PRINTS" id="PR01438">
    <property type="entry name" value="UNVRSLSTRESS"/>
</dbReference>
<evidence type="ECO:0000256" key="1">
    <source>
        <dbReference type="ARBA" id="ARBA00008791"/>
    </source>
</evidence>
<accession>A0ABS2QLT9</accession>
<evidence type="ECO:0000313" key="3">
    <source>
        <dbReference type="EMBL" id="MBM7694142.1"/>
    </source>
</evidence>